<accession>K0TIH1</accession>
<feature type="signal peptide" evidence="6">
    <location>
        <begin position="1"/>
        <end position="19"/>
    </location>
</feature>
<feature type="chain" id="PRO_5030173177" description="peptidylprolyl isomerase" evidence="6">
    <location>
        <begin position="20"/>
        <end position="209"/>
    </location>
</feature>
<dbReference type="Pfam" id="PF00254">
    <property type="entry name" value="FKBP_C"/>
    <property type="match status" value="1"/>
</dbReference>
<organism evidence="8 9">
    <name type="scientific">Thalassiosira oceanica</name>
    <name type="common">Marine diatom</name>
    <dbReference type="NCBI Taxonomy" id="159749"/>
    <lineage>
        <taxon>Eukaryota</taxon>
        <taxon>Sar</taxon>
        <taxon>Stramenopiles</taxon>
        <taxon>Ochrophyta</taxon>
        <taxon>Bacillariophyta</taxon>
        <taxon>Coscinodiscophyceae</taxon>
        <taxon>Thalassiosirophycidae</taxon>
        <taxon>Thalassiosirales</taxon>
        <taxon>Thalassiosiraceae</taxon>
        <taxon>Thalassiosira</taxon>
    </lineage>
</organism>
<dbReference type="Gene3D" id="3.10.50.40">
    <property type="match status" value="1"/>
</dbReference>
<dbReference type="eggNOG" id="KOG0549">
    <property type="taxonomic scope" value="Eukaryota"/>
</dbReference>
<dbReference type="OrthoDB" id="1902587at2759"/>
<evidence type="ECO:0000256" key="2">
    <source>
        <dbReference type="ARBA" id="ARBA00013194"/>
    </source>
</evidence>
<keyword evidence="6" id="KW-0732">Signal</keyword>
<dbReference type="InterPro" id="IPR046357">
    <property type="entry name" value="PPIase_dom_sf"/>
</dbReference>
<proteinExistence type="predicted"/>
<dbReference type="AlphaFoldDB" id="K0TIH1"/>
<evidence type="ECO:0000259" key="7">
    <source>
        <dbReference type="PROSITE" id="PS50059"/>
    </source>
</evidence>
<comment type="catalytic activity">
    <reaction evidence="1 5">
        <text>[protein]-peptidylproline (omega=180) = [protein]-peptidylproline (omega=0)</text>
        <dbReference type="Rhea" id="RHEA:16237"/>
        <dbReference type="Rhea" id="RHEA-COMP:10747"/>
        <dbReference type="Rhea" id="RHEA-COMP:10748"/>
        <dbReference type="ChEBI" id="CHEBI:83833"/>
        <dbReference type="ChEBI" id="CHEBI:83834"/>
        <dbReference type="EC" id="5.2.1.8"/>
    </reaction>
</comment>
<evidence type="ECO:0000313" key="8">
    <source>
        <dbReference type="EMBL" id="EJK76824.1"/>
    </source>
</evidence>
<evidence type="ECO:0000313" key="9">
    <source>
        <dbReference type="Proteomes" id="UP000266841"/>
    </source>
</evidence>
<dbReference type="PANTHER" id="PTHR43811:SF19">
    <property type="entry name" value="39 KDA FK506-BINDING NUCLEAR PROTEIN"/>
    <property type="match status" value="1"/>
</dbReference>
<feature type="domain" description="PPIase FKBP-type" evidence="7">
    <location>
        <begin position="61"/>
        <end position="162"/>
    </location>
</feature>
<dbReference type="EC" id="5.2.1.8" evidence="2 5"/>
<protein>
    <recommendedName>
        <fullName evidence="2 5">peptidylprolyl isomerase</fullName>
        <ecNumber evidence="2 5">5.2.1.8</ecNumber>
    </recommendedName>
</protein>
<evidence type="ECO:0000256" key="6">
    <source>
        <dbReference type="SAM" id="SignalP"/>
    </source>
</evidence>
<dbReference type="OMA" id="REYIYSA"/>
<evidence type="ECO:0000256" key="3">
    <source>
        <dbReference type="ARBA" id="ARBA00023110"/>
    </source>
</evidence>
<evidence type="ECO:0000256" key="5">
    <source>
        <dbReference type="PROSITE-ProRule" id="PRU00277"/>
    </source>
</evidence>
<dbReference type="GO" id="GO:0003755">
    <property type="term" value="F:peptidyl-prolyl cis-trans isomerase activity"/>
    <property type="evidence" value="ECO:0007669"/>
    <property type="project" value="UniProtKB-KW"/>
</dbReference>
<evidence type="ECO:0000256" key="1">
    <source>
        <dbReference type="ARBA" id="ARBA00000971"/>
    </source>
</evidence>
<keyword evidence="9" id="KW-1185">Reference proteome</keyword>
<gene>
    <name evidence="8" type="ORF">THAOC_01393</name>
</gene>
<keyword evidence="4 5" id="KW-0413">Isomerase</keyword>
<reference evidence="8 9" key="1">
    <citation type="journal article" date="2012" name="Genome Biol.">
        <title>Genome and low-iron response of an oceanic diatom adapted to chronic iron limitation.</title>
        <authorList>
            <person name="Lommer M."/>
            <person name="Specht M."/>
            <person name="Roy A.S."/>
            <person name="Kraemer L."/>
            <person name="Andreson R."/>
            <person name="Gutowska M.A."/>
            <person name="Wolf J."/>
            <person name="Bergner S.V."/>
            <person name="Schilhabel M.B."/>
            <person name="Klostermeier U.C."/>
            <person name="Beiko R.G."/>
            <person name="Rosenstiel P."/>
            <person name="Hippler M."/>
            <person name="Laroche J."/>
        </authorList>
    </citation>
    <scope>NUCLEOTIDE SEQUENCE [LARGE SCALE GENOMIC DNA]</scope>
    <source>
        <strain evidence="8 9">CCMP1005</strain>
    </source>
</reference>
<sequence length="209" mass="22275">MRNLQPVTVFFLGCHVAYGFVATPRAGRGITTILGAKRVTTDSGLQFEDLLVGDGKQPGNKDYVSAHYVAKFAQNGKVFDSSKPTEYGLEETRRPAFAGKPIQIPLGRGAVIAGMDEGVATMCVGGKRRLYVPANLAYGENGYMDIPPGANLVFDVELVSIDNPMSGQLGSAGSLADGFKVAFGLIVANGLVEFVTGHELREYIYSAIH</sequence>
<dbReference type="PROSITE" id="PS50059">
    <property type="entry name" value="FKBP_PPIASE"/>
    <property type="match status" value="1"/>
</dbReference>
<comment type="caution">
    <text evidence="8">The sequence shown here is derived from an EMBL/GenBank/DDBJ whole genome shotgun (WGS) entry which is preliminary data.</text>
</comment>
<dbReference type="Proteomes" id="UP000266841">
    <property type="component" value="Unassembled WGS sequence"/>
</dbReference>
<evidence type="ECO:0000256" key="4">
    <source>
        <dbReference type="ARBA" id="ARBA00023235"/>
    </source>
</evidence>
<dbReference type="PANTHER" id="PTHR43811">
    <property type="entry name" value="FKBP-TYPE PEPTIDYL-PROLYL CIS-TRANS ISOMERASE FKPA"/>
    <property type="match status" value="1"/>
</dbReference>
<name>K0TIH1_THAOC</name>
<dbReference type="EMBL" id="AGNL01001658">
    <property type="protein sequence ID" value="EJK76824.1"/>
    <property type="molecule type" value="Genomic_DNA"/>
</dbReference>
<dbReference type="InterPro" id="IPR001179">
    <property type="entry name" value="PPIase_FKBP_dom"/>
</dbReference>
<dbReference type="SUPFAM" id="SSF54534">
    <property type="entry name" value="FKBP-like"/>
    <property type="match status" value="1"/>
</dbReference>
<keyword evidence="3 5" id="KW-0697">Rotamase</keyword>